<evidence type="ECO:0000256" key="3">
    <source>
        <dbReference type="SAM" id="MobiDB-lite"/>
    </source>
</evidence>
<evidence type="ECO:0000259" key="4">
    <source>
        <dbReference type="SMART" id="SM00322"/>
    </source>
</evidence>
<dbReference type="PROSITE" id="PS50084">
    <property type="entry name" value="KH_TYPE_1"/>
    <property type="match status" value="2"/>
</dbReference>
<feature type="region of interest" description="Disordered" evidence="3">
    <location>
        <begin position="1"/>
        <end position="33"/>
    </location>
</feature>
<dbReference type="SUPFAM" id="SSF54791">
    <property type="entry name" value="Eukaryotic type KH-domain (KH-domain type I)"/>
    <property type="match status" value="2"/>
</dbReference>
<organism evidence="5 6">
    <name type="scientific">Triparma verrucosa</name>
    <dbReference type="NCBI Taxonomy" id="1606542"/>
    <lineage>
        <taxon>Eukaryota</taxon>
        <taxon>Sar</taxon>
        <taxon>Stramenopiles</taxon>
        <taxon>Ochrophyta</taxon>
        <taxon>Bolidophyceae</taxon>
        <taxon>Parmales</taxon>
        <taxon>Triparmaceae</taxon>
        <taxon>Triparma</taxon>
    </lineage>
</organism>
<evidence type="ECO:0000313" key="6">
    <source>
        <dbReference type="Proteomes" id="UP001165160"/>
    </source>
</evidence>
<comment type="caution">
    <text evidence="5">The sequence shown here is derived from an EMBL/GenBank/DDBJ whole genome shotgun (WGS) entry which is preliminary data.</text>
</comment>
<reference evidence="6" key="1">
    <citation type="journal article" date="2023" name="Commun. Biol.">
        <title>Genome analysis of Parmales, the sister group of diatoms, reveals the evolutionary specialization of diatoms from phago-mixotrophs to photoautotrophs.</title>
        <authorList>
            <person name="Ban H."/>
            <person name="Sato S."/>
            <person name="Yoshikawa S."/>
            <person name="Yamada K."/>
            <person name="Nakamura Y."/>
            <person name="Ichinomiya M."/>
            <person name="Sato N."/>
            <person name="Blanc-Mathieu R."/>
            <person name="Endo H."/>
            <person name="Kuwata A."/>
            <person name="Ogata H."/>
        </authorList>
    </citation>
    <scope>NUCLEOTIDE SEQUENCE [LARGE SCALE GENOMIC DNA]</scope>
    <source>
        <strain evidence="6">NIES 3699</strain>
    </source>
</reference>
<accession>A0A9W7BQB0</accession>
<dbReference type="InterPro" id="IPR036612">
    <property type="entry name" value="KH_dom_type_1_sf"/>
</dbReference>
<dbReference type="InterPro" id="IPR004087">
    <property type="entry name" value="KH_dom"/>
</dbReference>
<dbReference type="AlphaFoldDB" id="A0A9W7BQB0"/>
<dbReference type="Pfam" id="PF00013">
    <property type="entry name" value="KH_1"/>
    <property type="match status" value="2"/>
</dbReference>
<sequence length="193" mass="21161">MDEPLSTGRGKSEGSAFGTAPSDTMDSADPNAMDEDDVYDNEFILLVPDEFMGCVLGRGGQTIRRLQWQTHTTIRVSNADEPFYPGTNYRLVTIISSSTAAMDAAQQLILLQIAQNYSKNFREVACVVPDDMAGRVIGKGGDRIQEIRNCCQNAELANRGEGAQGERIMTVSGNVQQITKALRMVIDLIFPHE</sequence>
<name>A0A9W7BQB0_9STRA</name>
<dbReference type="PANTHER" id="PTHR10288">
    <property type="entry name" value="KH DOMAIN CONTAINING RNA BINDING PROTEIN"/>
    <property type="match status" value="1"/>
</dbReference>
<proteinExistence type="predicted"/>
<keyword evidence="6" id="KW-1185">Reference proteome</keyword>
<keyword evidence="2" id="KW-0694">RNA-binding</keyword>
<protein>
    <recommendedName>
        <fullName evidence="4">K Homology domain-containing protein</fullName>
    </recommendedName>
</protein>
<gene>
    <name evidence="5" type="ORF">TrVE_jg708</name>
</gene>
<dbReference type="Gene3D" id="3.30.1370.10">
    <property type="entry name" value="K Homology domain, type 1"/>
    <property type="match status" value="2"/>
</dbReference>
<dbReference type="SMART" id="SM00322">
    <property type="entry name" value="KH"/>
    <property type="match status" value="2"/>
</dbReference>
<dbReference type="Proteomes" id="UP001165160">
    <property type="component" value="Unassembled WGS sequence"/>
</dbReference>
<feature type="domain" description="K Homology" evidence="4">
    <location>
        <begin position="39"/>
        <end position="114"/>
    </location>
</feature>
<dbReference type="EMBL" id="BRXX01000156">
    <property type="protein sequence ID" value="GMH94521.1"/>
    <property type="molecule type" value="Genomic_DNA"/>
</dbReference>
<keyword evidence="1" id="KW-0677">Repeat</keyword>
<evidence type="ECO:0000313" key="5">
    <source>
        <dbReference type="EMBL" id="GMH94521.1"/>
    </source>
</evidence>
<evidence type="ECO:0000256" key="1">
    <source>
        <dbReference type="ARBA" id="ARBA00022737"/>
    </source>
</evidence>
<dbReference type="GO" id="GO:0003723">
    <property type="term" value="F:RNA binding"/>
    <property type="evidence" value="ECO:0007669"/>
    <property type="project" value="UniProtKB-UniRule"/>
</dbReference>
<evidence type="ECO:0000256" key="2">
    <source>
        <dbReference type="PROSITE-ProRule" id="PRU00117"/>
    </source>
</evidence>
<feature type="domain" description="K Homology" evidence="4">
    <location>
        <begin position="120"/>
        <end position="190"/>
    </location>
</feature>
<dbReference type="InterPro" id="IPR004088">
    <property type="entry name" value="KH_dom_type_1"/>
</dbReference>